<organism evidence="2 3">
    <name type="scientific">Pseudoduganella namucuonensis</name>
    <dbReference type="NCBI Taxonomy" id="1035707"/>
    <lineage>
        <taxon>Bacteria</taxon>
        <taxon>Pseudomonadati</taxon>
        <taxon>Pseudomonadota</taxon>
        <taxon>Betaproteobacteria</taxon>
        <taxon>Burkholderiales</taxon>
        <taxon>Oxalobacteraceae</taxon>
        <taxon>Telluria group</taxon>
        <taxon>Pseudoduganella</taxon>
    </lineage>
</organism>
<evidence type="ECO:0008006" key="4">
    <source>
        <dbReference type="Google" id="ProtNLM"/>
    </source>
</evidence>
<feature type="signal peptide" evidence="1">
    <location>
        <begin position="1"/>
        <end position="20"/>
    </location>
</feature>
<sequence>MSKLALVFGSSLLTAAMLSACGGGDGGAAEQVFRLPDTQPIAVGEPSPASPVAKEDFIKMARDASCADVRNKLYVIDDHQVFWDVAGNCADASYSHALYGPQPQLKLCSSGDSIAGPRTSCADERYREMFDTIVKNRDKADLGLGVAHKVAVLYEQAPAVQAGAPVVYRSLVRTTYTGVYSAKNVVVENLAGWEALWKEINANYTEPPPMPMVDFTSQVVVGVFIGGRPDGCHGVDIIRTSSDNGALRVEYEEYGPSTDPMVACTMAITSPASVVAVDRPAGKVVFESIKTQYLKPVRVEMPLRPDVDLRPYNVVVKDEAALLALWAAHVDKSIPAPKVDFAKSMALFAFGGLGSPGCNTTTFTRVSETGGKVYAEVRHRKPGPATLCLASIVATGELVVVDRGDAPVLFVESTELL</sequence>
<evidence type="ECO:0000256" key="1">
    <source>
        <dbReference type="SAM" id="SignalP"/>
    </source>
</evidence>
<dbReference type="RefSeq" id="WP_093557552.1">
    <property type="nucleotide sequence ID" value="NZ_FPBO01000022.1"/>
</dbReference>
<dbReference type="Proteomes" id="UP000199391">
    <property type="component" value="Unassembled WGS sequence"/>
</dbReference>
<keyword evidence="3" id="KW-1185">Reference proteome</keyword>
<proteinExistence type="predicted"/>
<name>A0A1I7L1H6_9BURK</name>
<keyword evidence="1" id="KW-0732">Signal</keyword>
<feature type="chain" id="PRO_5011780073" description="Lipoprotein" evidence="1">
    <location>
        <begin position="21"/>
        <end position="417"/>
    </location>
</feature>
<dbReference type="EMBL" id="FPBO01000022">
    <property type="protein sequence ID" value="SFV03561.1"/>
    <property type="molecule type" value="Genomic_DNA"/>
</dbReference>
<evidence type="ECO:0000313" key="2">
    <source>
        <dbReference type="EMBL" id="SFV03561.1"/>
    </source>
</evidence>
<evidence type="ECO:0000313" key="3">
    <source>
        <dbReference type="Proteomes" id="UP000199391"/>
    </source>
</evidence>
<protein>
    <recommendedName>
        <fullName evidence="4">Lipoprotein</fullName>
    </recommendedName>
</protein>
<dbReference type="PROSITE" id="PS51257">
    <property type="entry name" value="PROKAR_LIPOPROTEIN"/>
    <property type="match status" value="1"/>
</dbReference>
<dbReference type="STRING" id="1035707.SAMN05216552_10228"/>
<gene>
    <name evidence="2" type="ORF">SAMN05216552_10228</name>
</gene>
<reference evidence="3" key="1">
    <citation type="submission" date="2016-10" db="EMBL/GenBank/DDBJ databases">
        <authorList>
            <person name="Varghese N."/>
            <person name="Submissions S."/>
        </authorList>
    </citation>
    <scope>NUCLEOTIDE SEQUENCE [LARGE SCALE GENOMIC DNA]</scope>
    <source>
        <strain evidence="3">CGMCC 1.11014</strain>
    </source>
</reference>
<dbReference type="OrthoDB" id="8739840at2"/>
<accession>A0A1I7L1H6</accession>
<dbReference type="AlphaFoldDB" id="A0A1I7L1H6"/>